<dbReference type="SUPFAM" id="SSF51197">
    <property type="entry name" value="Clavaminate synthase-like"/>
    <property type="match status" value="1"/>
</dbReference>
<dbReference type="RefSeq" id="XP_023949605.2">
    <property type="nucleotide sequence ID" value="XM_024093837.2"/>
</dbReference>
<dbReference type="Gene3D" id="2.60.120.650">
    <property type="entry name" value="Cupin"/>
    <property type="match status" value="1"/>
</dbReference>
<proteinExistence type="predicted"/>
<evidence type="ECO:0000313" key="3">
    <source>
        <dbReference type="RefSeq" id="XP_023949605.2"/>
    </source>
</evidence>
<dbReference type="AlphaFoldDB" id="A0A6J1NPG2"/>
<accession>A0A6J1NPG2</accession>
<name>A0A6J1NPG2_BICAN</name>
<evidence type="ECO:0000313" key="2">
    <source>
        <dbReference type="Proteomes" id="UP001652582"/>
    </source>
</evidence>
<dbReference type="OrthoDB" id="47883at2759"/>
<sequence length="319" mass="37109">MQKLSKEKNIQRKLKLTQKIALEKGIDEVLIKKFNYICYIGEKKEKYLYTGLTRKAIITLGVTFTSILLFSLAVDYLLSARCLLPINHLVWEATRPLSDCGYCANVTKPIILMNITRQKFRKYAYSSKPIIVKNAIVHWRAIKEFNFYMFKKLYEQTAGSYESLEEGCQFLNFKTDLFTLKEVFSMPAARVRNEPGQEPWYVGWGNCHPDILTKVRKYYTVPEFLPEDAEFPVTENVFFGYEMGAVMHLDYIPRLMWQGQVKGNKTWSVAPVPECEHVCNKFKYYVEPGDVVLLDTRVWYHATSIPKGQFSLTVQSEYG</sequence>
<keyword evidence="1" id="KW-1133">Transmembrane helix</keyword>
<dbReference type="Proteomes" id="UP001652582">
    <property type="component" value="Chromosome 15"/>
</dbReference>
<dbReference type="PANTHER" id="PTHR12480">
    <property type="entry name" value="ARGININE DEMETHYLASE AND LYSYL-HYDROXYLASE JMJD"/>
    <property type="match status" value="1"/>
</dbReference>
<reference evidence="3" key="1">
    <citation type="submission" date="2025-08" db="UniProtKB">
        <authorList>
            <consortium name="RefSeq"/>
        </authorList>
    </citation>
    <scope>IDENTIFICATION</scope>
</reference>
<feature type="transmembrane region" description="Helical" evidence="1">
    <location>
        <begin position="56"/>
        <end position="78"/>
    </location>
</feature>
<gene>
    <name evidence="3" type="primary">LOC112054156</name>
</gene>
<keyword evidence="1" id="KW-0812">Transmembrane</keyword>
<keyword evidence="1" id="KW-0472">Membrane</keyword>
<organism evidence="2 3">
    <name type="scientific">Bicyclus anynana</name>
    <name type="common">Squinting bush brown butterfly</name>
    <dbReference type="NCBI Taxonomy" id="110368"/>
    <lineage>
        <taxon>Eukaryota</taxon>
        <taxon>Metazoa</taxon>
        <taxon>Ecdysozoa</taxon>
        <taxon>Arthropoda</taxon>
        <taxon>Hexapoda</taxon>
        <taxon>Insecta</taxon>
        <taxon>Pterygota</taxon>
        <taxon>Neoptera</taxon>
        <taxon>Endopterygota</taxon>
        <taxon>Lepidoptera</taxon>
        <taxon>Glossata</taxon>
        <taxon>Ditrysia</taxon>
        <taxon>Papilionoidea</taxon>
        <taxon>Nymphalidae</taxon>
        <taxon>Satyrinae</taxon>
        <taxon>Satyrini</taxon>
        <taxon>Mycalesina</taxon>
        <taxon>Bicyclus</taxon>
    </lineage>
</organism>
<protein>
    <submittedName>
        <fullName evidence="3">Uncharacterized protein LOC112054156</fullName>
    </submittedName>
</protein>
<evidence type="ECO:0000256" key="1">
    <source>
        <dbReference type="SAM" id="Phobius"/>
    </source>
</evidence>
<dbReference type="GeneID" id="112054156"/>
<dbReference type="PANTHER" id="PTHR12480:SF13">
    <property type="entry name" value="LD14533P"/>
    <property type="match status" value="1"/>
</dbReference>
<dbReference type="KEGG" id="bany:112054156"/>
<keyword evidence="2" id="KW-1185">Reference proteome</keyword>
<dbReference type="InterPro" id="IPR050910">
    <property type="entry name" value="JMJD6_ArgDemeth/LysHydrox"/>
</dbReference>
<dbReference type="GO" id="GO:0016706">
    <property type="term" value="F:2-oxoglutarate-dependent dioxygenase activity"/>
    <property type="evidence" value="ECO:0007669"/>
    <property type="project" value="TreeGrafter"/>
</dbReference>